<dbReference type="InParanoid" id="F4RZJ2"/>
<dbReference type="GeneID" id="18924056"/>
<evidence type="ECO:0000313" key="2">
    <source>
        <dbReference type="Proteomes" id="UP000001072"/>
    </source>
</evidence>
<dbReference type="KEGG" id="mlr:MELLADRAFT_110365"/>
<accession>F4RZJ2</accession>
<name>F4RZJ2_MELLP</name>
<dbReference type="AlphaFoldDB" id="F4RZJ2"/>
<dbReference type="Proteomes" id="UP000001072">
    <property type="component" value="Unassembled WGS sequence"/>
</dbReference>
<evidence type="ECO:0000313" key="1">
    <source>
        <dbReference type="EMBL" id="EGG02248.1"/>
    </source>
</evidence>
<dbReference type="EMBL" id="GL883132">
    <property type="protein sequence ID" value="EGG02248.1"/>
    <property type="molecule type" value="Genomic_DNA"/>
</dbReference>
<dbReference type="VEuPathDB" id="FungiDB:MELLADRAFT_110365"/>
<dbReference type="HOGENOM" id="CLU_1366512_0_0_1"/>
<organism evidence="2">
    <name type="scientific">Melampsora larici-populina (strain 98AG31 / pathotype 3-4-7)</name>
    <name type="common">Poplar leaf rust fungus</name>
    <dbReference type="NCBI Taxonomy" id="747676"/>
    <lineage>
        <taxon>Eukaryota</taxon>
        <taxon>Fungi</taxon>
        <taxon>Dikarya</taxon>
        <taxon>Basidiomycota</taxon>
        <taxon>Pucciniomycotina</taxon>
        <taxon>Pucciniomycetes</taxon>
        <taxon>Pucciniales</taxon>
        <taxon>Melampsoraceae</taxon>
        <taxon>Melampsora</taxon>
    </lineage>
</organism>
<reference evidence="2" key="1">
    <citation type="journal article" date="2011" name="Proc. Natl. Acad. Sci. U.S.A.">
        <title>Obligate biotrophy features unraveled by the genomic analysis of rust fungi.</title>
        <authorList>
            <person name="Duplessis S."/>
            <person name="Cuomo C.A."/>
            <person name="Lin Y.-C."/>
            <person name="Aerts A."/>
            <person name="Tisserant E."/>
            <person name="Veneault-Fourrey C."/>
            <person name="Joly D.L."/>
            <person name="Hacquard S."/>
            <person name="Amselem J."/>
            <person name="Cantarel B.L."/>
            <person name="Chiu R."/>
            <person name="Coutinho P.M."/>
            <person name="Feau N."/>
            <person name="Field M."/>
            <person name="Frey P."/>
            <person name="Gelhaye E."/>
            <person name="Goldberg J."/>
            <person name="Grabherr M.G."/>
            <person name="Kodira C.D."/>
            <person name="Kohler A."/>
            <person name="Kuees U."/>
            <person name="Lindquist E.A."/>
            <person name="Lucas S.M."/>
            <person name="Mago R."/>
            <person name="Mauceli E."/>
            <person name="Morin E."/>
            <person name="Murat C."/>
            <person name="Pangilinan J.L."/>
            <person name="Park R."/>
            <person name="Pearson M."/>
            <person name="Quesneville H."/>
            <person name="Rouhier N."/>
            <person name="Sakthikumar S."/>
            <person name="Salamov A.A."/>
            <person name="Schmutz J."/>
            <person name="Selles B."/>
            <person name="Shapiro H."/>
            <person name="Tanguay P."/>
            <person name="Tuskan G.A."/>
            <person name="Henrissat B."/>
            <person name="Van de Peer Y."/>
            <person name="Rouze P."/>
            <person name="Ellis J.G."/>
            <person name="Dodds P.N."/>
            <person name="Schein J.E."/>
            <person name="Zhong S."/>
            <person name="Hamelin R.C."/>
            <person name="Grigoriev I.V."/>
            <person name="Szabo L.J."/>
            <person name="Martin F."/>
        </authorList>
    </citation>
    <scope>NUCLEOTIDE SEQUENCE [LARGE SCALE GENOMIC DNA]</scope>
    <source>
        <strain evidence="2">98AG31 / pathotype 3-4-7</strain>
    </source>
</reference>
<gene>
    <name evidence="1" type="ORF">MELLADRAFT_110365</name>
</gene>
<protein>
    <submittedName>
        <fullName evidence="1">Uncharacterized protein</fullName>
    </submittedName>
</protein>
<keyword evidence="2" id="KW-1185">Reference proteome</keyword>
<dbReference type="RefSeq" id="XP_007414505.1">
    <property type="nucleotide sequence ID" value="XM_007414443.1"/>
</dbReference>
<sequence>MDIFRYKRLPVTWEGTVTLGKKVTGNDYEYRQRFNAAALNNLHINHTDRLIVVDKHASSELTAEHAYSVNGSLLIKKKTQTTELWIMPQRNNVINKDTAILECQGKVFISALGVVRSCERRGDKDVDEWLIAIVTHREYDNEVFGYTEFEMEYWIRRPDNLDEDWIAIGSEVTLMGELFSCGVNSAMWQVKCNTTTCIVA</sequence>
<proteinExistence type="predicted"/>